<dbReference type="Gene3D" id="3.60.130.10">
    <property type="entry name" value="Clavaminate synthase-like"/>
    <property type="match status" value="1"/>
</dbReference>
<dbReference type="InterPro" id="IPR003819">
    <property type="entry name" value="TauD/TfdA-like"/>
</dbReference>
<dbReference type="AlphaFoldDB" id="A0A7W4Z743"/>
<dbReference type="Proteomes" id="UP000537130">
    <property type="component" value="Unassembled WGS sequence"/>
</dbReference>
<dbReference type="RefSeq" id="WP_183410313.1">
    <property type="nucleotide sequence ID" value="NZ_JACHWY010000002.1"/>
</dbReference>
<evidence type="ECO:0000256" key="3">
    <source>
        <dbReference type="ARBA" id="ARBA00023194"/>
    </source>
</evidence>
<proteinExistence type="predicted"/>
<reference evidence="5 6" key="1">
    <citation type="submission" date="2020-08" db="EMBL/GenBank/DDBJ databases">
        <title>Genomic Encyclopedia of Type Strains, Phase III (KMG-III): the genomes of soil and plant-associated and newly described type strains.</title>
        <authorList>
            <person name="Whitman W."/>
        </authorList>
    </citation>
    <scope>NUCLEOTIDE SEQUENCE [LARGE SCALE GENOMIC DNA]</scope>
    <source>
        <strain evidence="5 6">CECT 8654</strain>
    </source>
</reference>
<evidence type="ECO:0000256" key="2">
    <source>
        <dbReference type="ARBA" id="ARBA00023002"/>
    </source>
</evidence>
<dbReference type="PANTHER" id="PTHR10696">
    <property type="entry name" value="GAMMA-BUTYROBETAINE HYDROXYLASE-RELATED"/>
    <property type="match status" value="1"/>
</dbReference>
<comment type="cofactor">
    <cofactor evidence="1">
        <name>Fe(2+)</name>
        <dbReference type="ChEBI" id="CHEBI:29033"/>
    </cofactor>
</comment>
<feature type="domain" description="TauD/TfdA-like" evidence="4">
    <location>
        <begin position="74"/>
        <end position="323"/>
    </location>
</feature>
<evidence type="ECO:0000313" key="5">
    <source>
        <dbReference type="EMBL" id="MBB3047536.1"/>
    </source>
</evidence>
<organism evidence="5 6">
    <name type="scientific">Litorivivens lipolytica</name>
    <dbReference type="NCBI Taxonomy" id="1524264"/>
    <lineage>
        <taxon>Bacteria</taxon>
        <taxon>Pseudomonadati</taxon>
        <taxon>Pseudomonadota</taxon>
        <taxon>Gammaproteobacteria</taxon>
        <taxon>Litorivivens</taxon>
    </lineage>
</organism>
<dbReference type="PANTHER" id="PTHR10696:SF56">
    <property type="entry name" value="TAUD_TFDA-LIKE DOMAIN-CONTAINING PROTEIN"/>
    <property type="match status" value="1"/>
</dbReference>
<dbReference type="GO" id="GO:0017000">
    <property type="term" value="P:antibiotic biosynthetic process"/>
    <property type="evidence" value="ECO:0007669"/>
    <property type="project" value="UniProtKB-KW"/>
</dbReference>
<keyword evidence="3" id="KW-0045">Antibiotic biosynthesis</keyword>
<sequence length="362" mass="40604">MSGPYRSITSQSLHYYARPHERVPDRPLSGAVAWYGGDLQEHDDWRYCLTAAEIEEIERALVHARATGKPREQLSAADFPLPTLAARIADWRVTLQRGRGFVVIRGLPVTDWSEADSELFFWCLGWHLGLPGAQNRFGELLGHVRDTGVDPDDPTVREYRTRLPISFHCDAADVVGLLCLKTAASGGASRIASSVTLFNELLSKGADVARLFRPFLLDARAEAGLQTFPIEPCRYHRGVLRTFYHSGYFRSATRYDGVEPLTADELALLDAYDALADDPDIHLAMELEPGDIQLCSNHSIVHSRAGYTDHEAPDERRHLLRLWLSLPESIPYRVAKMPVTAGLAGRLLRCRWQQRGRIVNPL</sequence>
<name>A0A7W4Z743_9GAMM</name>
<evidence type="ECO:0000313" key="6">
    <source>
        <dbReference type="Proteomes" id="UP000537130"/>
    </source>
</evidence>
<evidence type="ECO:0000256" key="1">
    <source>
        <dbReference type="ARBA" id="ARBA00001954"/>
    </source>
</evidence>
<keyword evidence="6" id="KW-1185">Reference proteome</keyword>
<dbReference type="GO" id="GO:0016706">
    <property type="term" value="F:2-oxoglutarate-dependent dioxygenase activity"/>
    <property type="evidence" value="ECO:0007669"/>
    <property type="project" value="UniProtKB-ARBA"/>
</dbReference>
<accession>A0A7W4Z743</accession>
<protein>
    <recommendedName>
        <fullName evidence="4">TauD/TfdA-like domain-containing protein</fullName>
    </recommendedName>
</protein>
<evidence type="ECO:0000259" key="4">
    <source>
        <dbReference type="Pfam" id="PF02668"/>
    </source>
</evidence>
<dbReference type="Pfam" id="PF02668">
    <property type="entry name" value="TauD"/>
    <property type="match status" value="1"/>
</dbReference>
<dbReference type="InterPro" id="IPR042098">
    <property type="entry name" value="TauD-like_sf"/>
</dbReference>
<dbReference type="InterPro" id="IPR050411">
    <property type="entry name" value="AlphaKG_dependent_hydroxylases"/>
</dbReference>
<dbReference type="SUPFAM" id="SSF51197">
    <property type="entry name" value="Clavaminate synthase-like"/>
    <property type="match status" value="1"/>
</dbReference>
<comment type="caution">
    <text evidence="5">The sequence shown here is derived from an EMBL/GenBank/DDBJ whole genome shotgun (WGS) entry which is preliminary data.</text>
</comment>
<gene>
    <name evidence="5" type="ORF">FHR99_001802</name>
</gene>
<dbReference type="EMBL" id="JACHWY010000002">
    <property type="protein sequence ID" value="MBB3047536.1"/>
    <property type="molecule type" value="Genomic_DNA"/>
</dbReference>
<keyword evidence="2" id="KW-0560">Oxidoreductase</keyword>